<name>A0A9D9GWJ6_9FIRM</name>
<evidence type="ECO:0000256" key="1">
    <source>
        <dbReference type="SAM" id="Phobius"/>
    </source>
</evidence>
<sequence length="213" mass="24247">MKRIDERYFQKGGDSGKEEEIADLLNEGESILWEGKPKKSSFILSSVLRFAIPALIFLCFDVAFLCILLFVMHGAPWFVYLIYGVFMLFHLLPFWIWLSSVLSASKRQEKEDYAFTERRILVKKGFIGSTIVSIYYPSITSVNVRVGLVERMCKVGDIYILAGTQKVVLEDIVDASFIATKLQRIAEDVKADVNYPNALRPKENPGYDTKLGK</sequence>
<organism evidence="3 4">
    <name type="scientific">Candidatus Alloenteromonas pullistercoris</name>
    <dbReference type="NCBI Taxonomy" id="2840785"/>
    <lineage>
        <taxon>Bacteria</taxon>
        <taxon>Bacillati</taxon>
        <taxon>Bacillota</taxon>
        <taxon>Bacillota incertae sedis</taxon>
        <taxon>Candidatus Alloenteromonas</taxon>
    </lineage>
</organism>
<feature type="transmembrane region" description="Helical" evidence="1">
    <location>
        <begin position="47"/>
        <end position="71"/>
    </location>
</feature>
<evidence type="ECO:0000313" key="3">
    <source>
        <dbReference type="EMBL" id="MBO8426907.1"/>
    </source>
</evidence>
<feature type="domain" description="YdbS-like PH" evidence="2">
    <location>
        <begin position="113"/>
        <end position="168"/>
    </location>
</feature>
<protein>
    <submittedName>
        <fullName evidence="3">PH domain-containing protein</fullName>
    </submittedName>
</protein>
<dbReference type="EMBL" id="JADINA010000039">
    <property type="protein sequence ID" value="MBO8426907.1"/>
    <property type="molecule type" value="Genomic_DNA"/>
</dbReference>
<keyword evidence="1" id="KW-0812">Transmembrane</keyword>
<dbReference type="InterPro" id="IPR005182">
    <property type="entry name" value="YdbS-like_PH"/>
</dbReference>
<keyword evidence="1" id="KW-0472">Membrane</keyword>
<reference evidence="3" key="2">
    <citation type="journal article" date="2021" name="PeerJ">
        <title>Extensive microbial diversity within the chicken gut microbiome revealed by metagenomics and culture.</title>
        <authorList>
            <person name="Gilroy R."/>
            <person name="Ravi A."/>
            <person name="Getino M."/>
            <person name="Pursley I."/>
            <person name="Horton D.L."/>
            <person name="Alikhan N.F."/>
            <person name="Baker D."/>
            <person name="Gharbi K."/>
            <person name="Hall N."/>
            <person name="Watson M."/>
            <person name="Adriaenssens E.M."/>
            <person name="Foster-Nyarko E."/>
            <person name="Jarju S."/>
            <person name="Secka A."/>
            <person name="Antonio M."/>
            <person name="Oren A."/>
            <person name="Chaudhuri R.R."/>
            <person name="La Ragione R."/>
            <person name="Hildebrand F."/>
            <person name="Pallen M.J."/>
        </authorList>
    </citation>
    <scope>NUCLEOTIDE SEQUENCE</scope>
    <source>
        <strain evidence="3">17113</strain>
    </source>
</reference>
<feature type="transmembrane region" description="Helical" evidence="1">
    <location>
        <begin position="77"/>
        <end position="98"/>
    </location>
</feature>
<dbReference type="Proteomes" id="UP000823634">
    <property type="component" value="Unassembled WGS sequence"/>
</dbReference>
<comment type="caution">
    <text evidence="3">The sequence shown here is derived from an EMBL/GenBank/DDBJ whole genome shotgun (WGS) entry which is preliminary data.</text>
</comment>
<reference evidence="3" key="1">
    <citation type="submission" date="2020-10" db="EMBL/GenBank/DDBJ databases">
        <authorList>
            <person name="Gilroy R."/>
        </authorList>
    </citation>
    <scope>NUCLEOTIDE SEQUENCE</scope>
    <source>
        <strain evidence="3">17113</strain>
    </source>
</reference>
<accession>A0A9D9GWJ6</accession>
<dbReference type="Pfam" id="PF03703">
    <property type="entry name" value="bPH_2"/>
    <property type="match status" value="1"/>
</dbReference>
<evidence type="ECO:0000259" key="2">
    <source>
        <dbReference type="Pfam" id="PF03703"/>
    </source>
</evidence>
<dbReference type="AlphaFoldDB" id="A0A9D9GWJ6"/>
<keyword evidence="1" id="KW-1133">Transmembrane helix</keyword>
<proteinExistence type="predicted"/>
<evidence type="ECO:0000313" key="4">
    <source>
        <dbReference type="Proteomes" id="UP000823634"/>
    </source>
</evidence>
<gene>
    <name evidence="3" type="ORF">IAC61_06330</name>
</gene>